<organism evidence="3 4">
    <name type="scientific">Oncorhynchus kisutch</name>
    <name type="common">Coho salmon</name>
    <name type="synonym">Salmo kisutch</name>
    <dbReference type="NCBI Taxonomy" id="8019"/>
    <lineage>
        <taxon>Eukaryota</taxon>
        <taxon>Metazoa</taxon>
        <taxon>Chordata</taxon>
        <taxon>Craniata</taxon>
        <taxon>Vertebrata</taxon>
        <taxon>Euteleostomi</taxon>
        <taxon>Actinopterygii</taxon>
        <taxon>Neopterygii</taxon>
        <taxon>Teleostei</taxon>
        <taxon>Protacanthopterygii</taxon>
        <taxon>Salmoniformes</taxon>
        <taxon>Salmonidae</taxon>
        <taxon>Salmoninae</taxon>
        <taxon>Oncorhynchus</taxon>
    </lineage>
</organism>
<dbReference type="GeneTree" id="ENSGT00940000178379"/>
<reference evidence="3" key="1">
    <citation type="submission" date="2025-08" db="UniProtKB">
        <authorList>
            <consortium name="Ensembl"/>
        </authorList>
    </citation>
    <scope>IDENTIFICATION</scope>
</reference>
<evidence type="ECO:0000256" key="1">
    <source>
        <dbReference type="ARBA" id="ARBA00023319"/>
    </source>
</evidence>
<feature type="domain" description="Ig-like" evidence="2">
    <location>
        <begin position="18"/>
        <end position="101"/>
    </location>
</feature>
<keyword evidence="1" id="KW-0393">Immunoglobulin domain</keyword>
<sequence>MRRGMCSSLILIKKTLKPYTKTINEITTKVMSVGLQMSCLVFGFNPRHTNLTLLRDGQLKAEQEMTGGQKRLEVITEELRERHNYTCTVSHLSLDNKLDVSWEPDPDRDSQLTLPFSSSVNELMSGGDVLLAQGQNHNSPTLLKCKSAY</sequence>
<dbReference type="Ensembl" id="ENSOKIT00005001882.1">
    <property type="protein sequence ID" value="ENSOKIP00005001773.1"/>
    <property type="gene ID" value="ENSOKIG00005000890.1"/>
</dbReference>
<evidence type="ECO:0000313" key="3">
    <source>
        <dbReference type="Ensembl" id="ENSOKIP00005001773.1"/>
    </source>
</evidence>
<dbReference type="SUPFAM" id="SSF48726">
    <property type="entry name" value="Immunoglobulin"/>
    <property type="match status" value="1"/>
</dbReference>
<evidence type="ECO:0000313" key="4">
    <source>
        <dbReference type="Proteomes" id="UP000694557"/>
    </source>
</evidence>
<protein>
    <recommendedName>
        <fullName evidence="2">Ig-like domain-containing protein</fullName>
    </recommendedName>
</protein>
<dbReference type="AlphaFoldDB" id="A0A8C7CAT0"/>
<proteinExistence type="predicted"/>
<dbReference type="InterPro" id="IPR013783">
    <property type="entry name" value="Ig-like_fold"/>
</dbReference>
<dbReference type="Proteomes" id="UP000694557">
    <property type="component" value="Unassembled WGS sequence"/>
</dbReference>
<dbReference type="PROSITE" id="PS50835">
    <property type="entry name" value="IG_LIKE"/>
    <property type="match status" value="1"/>
</dbReference>
<dbReference type="InterPro" id="IPR036179">
    <property type="entry name" value="Ig-like_dom_sf"/>
</dbReference>
<accession>A0A8C7CAT0</accession>
<evidence type="ECO:0000259" key="2">
    <source>
        <dbReference type="PROSITE" id="PS50835"/>
    </source>
</evidence>
<name>A0A8C7CAT0_ONCKI</name>
<dbReference type="InterPro" id="IPR007110">
    <property type="entry name" value="Ig-like_dom"/>
</dbReference>
<reference evidence="3" key="2">
    <citation type="submission" date="2025-09" db="UniProtKB">
        <authorList>
            <consortium name="Ensembl"/>
        </authorList>
    </citation>
    <scope>IDENTIFICATION</scope>
</reference>
<dbReference type="PROSITE" id="PS00290">
    <property type="entry name" value="IG_MHC"/>
    <property type="match status" value="1"/>
</dbReference>
<dbReference type="InterPro" id="IPR003006">
    <property type="entry name" value="Ig/MHC_CS"/>
</dbReference>
<keyword evidence="4" id="KW-1185">Reference proteome</keyword>
<dbReference type="Gene3D" id="2.60.40.10">
    <property type="entry name" value="Immunoglobulins"/>
    <property type="match status" value="1"/>
</dbReference>